<comment type="caution">
    <text evidence="3">The sequence shown here is derived from an EMBL/GenBank/DDBJ whole genome shotgun (WGS) entry which is preliminary data.</text>
</comment>
<dbReference type="RefSeq" id="WP_137057093.1">
    <property type="nucleotide sequence ID" value="NZ_SZOD01000108.1"/>
</dbReference>
<sequence>MLASFPYLYEDEIVYSVMARYHNRSGNIDFKDTTRDLYGDARPYIISDLTSGLEILQKQLKCFAEIDMNDWLDNHTLFHYYTNFTNEAVKNKVKKEMLGNKRNGNLHSLTGQIASSVMEPLYFRFCVQCLQEDLIRYGETYWRTYQQLPSVFVCLKHNVLLQSSCVRFRQDSSTIIAASEKSCMEGISDNEQYKISNQEMKILMYLAKESYQLVVTNYSYDLNELQNIYRYLLQKKGYISIKGTVKQNELARDFVSFFGENILSLMQSMVKEDESCWLKAITRKHRKSFHPIRHMLFIYFMGQSVSSIREWKGKYYCYFGEAPYLCLNPAADHYLKAVINDVKVTRCSNTKEPIGTFECLCGFIYSRRGPDINETDKMKIGRIKAFGDVWTAKLEKYILDDKLSYRACAKLLKVDTNTIIKYSKKQLNSQLNHIESASLNQYKEAWLALIKEYPLLSKTELRKKNSALYMRLYRKDKEWLSLNSPIKSEVKKIRERINWKIRDNEILNVVEKAVNFLLSKEKLTRISIASIGREIKKKALLEKHLDKLPKTRVYISQVVESIHDFQIRRFKWAIQECRKSGEELIGWKVLRKAGLSKKNLKGDFYDTFFSENI</sequence>
<evidence type="ECO:0000259" key="1">
    <source>
        <dbReference type="Pfam" id="PF06527"/>
    </source>
</evidence>
<name>A0A4V5TSM2_BACMY</name>
<dbReference type="Pfam" id="PF15978">
    <property type="entry name" value="TnsD"/>
    <property type="match status" value="1"/>
</dbReference>
<feature type="domain" description="TniQ" evidence="1">
    <location>
        <begin position="5"/>
        <end position="161"/>
    </location>
</feature>
<evidence type="ECO:0000313" key="4">
    <source>
        <dbReference type="Proteomes" id="UP000305524"/>
    </source>
</evidence>
<dbReference type="EMBL" id="SZOD01000108">
    <property type="protein sequence ID" value="TKI86643.1"/>
    <property type="molecule type" value="Genomic_DNA"/>
</dbReference>
<dbReference type="InterPro" id="IPR009492">
    <property type="entry name" value="TniQ"/>
</dbReference>
<dbReference type="Pfam" id="PF06527">
    <property type="entry name" value="TniQ"/>
    <property type="match status" value="1"/>
</dbReference>
<dbReference type="AlphaFoldDB" id="A0A4V5TSM2"/>
<dbReference type="InterPro" id="IPR032750">
    <property type="entry name" value="TnsD_C"/>
</dbReference>
<feature type="domain" description="Transposon Tn7 transposition protein TnsD C-terminal" evidence="2">
    <location>
        <begin position="207"/>
        <end position="555"/>
    </location>
</feature>
<evidence type="ECO:0000259" key="2">
    <source>
        <dbReference type="Pfam" id="PF15978"/>
    </source>
</evidence>
<dbReference type="Proteomes" id="UP000305524">
    <property type="component" value="Unassembled WGS sequence"/>
</dbReference>
<gene>
    <name evidence="3" type="ORF">FC701_05020</name>
</gene>
<evidence type="ECO:0000313" key="3">
    <source>
        <dbReference type="EMBL" id="TKI86643.1"/>
    </source>
</evidence>
<reference evidence="3 4" key="1">
    <citation type="journal article" date="2019" name="Environ. Microbiol.">
        <title>An active ?-lactamase is a part of an orchestrated cell wall stress resistance network of Bacillus subtilis and related rhizosphere species.</title>
        <authorList>
            <person name="Bucher T."/>
            <person name="Keren-Paz A."/>
            <person name="Hausser J."/>
            <person name="Olender T."/>
            <person name="Cytryn E."/>
            <person name="Kolodkin-Gal I."/>
        </authorList>
    </citation>
    <scope>NUCLEOTIDE SEQUENCE [LARGE SCALE GENOMIC DNA]</scope>
    <source>
        <strain evidence="3 4">I186</strain>
    </source>
</reference>
<protein>
    <submittedName>
        <fullName evidence="3">Transposase</fullName>
    </submittedName>
</protein>
<organism evidence="3 4">
    <name type="scientific">Bacillus mycoides</name>
    <dbReference type="NCBI Taxonomy" id="1405"/>
    <lineage>
        <taxon>Bacteria</taxon>
        <taxon>Bacillati</taxon>
        <taxon>Bacillota</taxon>
        <taxon>Bacilli</taxon>
        <taxon>Bacillales</taxon>
        <taxon>Bacillaceae</taxon>
        <taxon>Bacillus</taxon>
        <taxon>Bacillus cereus group</taxon>
    </lineage>
</organism>
<accession>A0A4V5TSM2</accession>
<proteinExistence type="predicted"/>